<dbReference type="Pfam" id="PF13614">
    <property type="entry name" value="AAA_31"/>
    <property type="match status" value="1"/>
</dbReference>
<dbReference type="CDD" id="cd02042">
    <property type="entry name" value="ParAB_family"/>
    <property type="match status" value="1"/>
</dbReference>
<evidence type="ECO:0000313" key="2">
    <source>
        <dbReference type="EMBL" id="SNT37105.1"/>
    </source>
</evidence>
<dbReference type="PANTHER" id="PTHR13696:SF52">
    <property type="entry name" value="PARA FAMILY PROTEIN CT_582"/>
    <property type="match status" value="1"/>
</dbReference>
<sequence>MIQPVKAVQKIHISDIVEQAERATQMVNQIRSRMLAPNAEKKPPVFTLTQLAALCGIDKGQVSYRISKADLPAGQLNEKGSRREFTLEEARTWIRHYRADFMRPDGARAITMAIGNFKGGVSKTTTAMVLAQGLSLRGHKVLVIDADPQGSLTTLFGIMPDTEVTELQTIAPLVYGDTTSIRPSIQSTYWSGIDLVAASSTLFSAEFVLPSRQMKDPEFQFWDVINLGLEDVRDDYDVIIIDTPPSLSYVTINAFMAADAMIVPLPPNALDFASSAQFWSLFSDLASNLVENAGISKTFDFIHVLLARVDSADVASDVVRSWISATYAEKVLPVEVPKTAVTSSSSAEFGTVYDVNRYEGSAKTYSRARDAYDRVTDLVEASIRNSWMSQITEGI</sequence>
<protein>
    <submittedName>
        <fullName evidence="2">Chromosome partitioning protein</fullName>
    </submittedName>
</protein>
<feature type="domain" description="AAA" evidence="1">
    <location>
        <begin position="111"/>
        <end position="286"/>
    </location>
</feature>
<dbReference type="OrthoDB" id="8950613at2"/>
<dbReference type="RefSeq" id="WP_089401787.1">
    <property type="nucleotide sequence ID" value="NZ_FZOT01000030.1"/>
</dbReference>
<keyword evidence="3" id="KW-1185">Reference proteome</keyword>
<gene>
    <name evidence="2" type="ORF">SAMN06265795_13020</name>
</gene>
<dbReference type="Proteomes" id="UP000198284">
    <property type="component" value="Unassembled WGS sequence"/>
</dbReference>
<evidence type="ECO:0000259" key="1">
    <source>
        <dbReference type="Pfam" id="PF13614"/>
    </source>
</evidence>
<evidence type="ECO:0000313" key="3">
    <source>
        <dbReference type="Proteomes" id="UP000198284"/>
    </source>
</evidence>
<name>A0A239M3B0_9BURK</name>
<organism evidence="2 3">
    <name type="scientific">Noviherbaspirillum humi</name>
    <dbReference type="NCBI Taxonomy" id="1688639"/>
    <lineage>
        <taxon>Bacteria</taxon>
        <taxon>Pseudomonadati</taxon>
        <taxon>Pseudomonadota</taxon>
        <taxon>Betaproteobacteria</taxon>
        <taxon>Burkholderiales</taxon>
        <taxon>Oxalobacteraceae</taxon>
        <taxon>Noviherbaspirillum</taxon>
    </lineage>
</organism>
<dbReference type="InterPro" id="IPR025669">
    <property type="entry name" value="AAA_dom"/>
</dbReference>
<dbReference type="InterPro" id="IPR027417">
    <property type="entry name" value="P-loop_NTPase"/>
</dbReference>
<dbReference type="PANTHER" id="PTHR13696">
    <property type="entry name" value="P-LOOP CONTAINING NUCLEOSIDE TRIPHOSPHATE HYDROLASE"/>
    <property type="match status" value="1"/>
</dbReference>
<dbReference type="EMBL" id="FZOT01000030">
    <property type="protein sequence ID" value="SNT37105.1"/>
    <property type="molecule type" value="Genomic_DNA"/>
</dbReference>
<accession>A0A239M3B0</accession>
<reference evidence="2 3" key="1">
    <citation type="submission" date="2017-06" db="EMBL/GenBank/DDBJ databases">
        <authorList>
            <person name="Kim H.J."/>
            <person name="Triplett B.A."/>
        </authorList>
    </citation>
    <scope>NUCLEOTIDE SEQUENCE [LARGE SCALE GENOMIC DNA]</scope>
    <source>
        <strain evidence="2 3">U15</strain>
    </source>
</reference>
<dbReference type="SUPFAM" id="SSF52540">
    <property type="entry name" value="P-loop containing nucleoside triphosphate hydrolases"/>
    <property type="match status" value="1"/>
</dbReference>
<dbReference type="Gene3D" id="3.40.50.300">
    <property type="entry name" value="P-loop containing nucleotide triphosphate hydrolases"/>
    <property type="match status" value="1"/>
</dbReference>
<dbReference type="InterPro" id="IPR050678">
    <property type="entry name" value="DNA_Partitioning_ATPase"/>
</dbReference>
<proteinExistence type="predicted"/>
<dbReference type="AlphaFoldDB" id="A0A239M3B0"/>